<name>A0A0A9BFB1_ARUDO</name>
<proteinExistence type="predicted"/>
<dbReference type="AlphaFoldDB" id="A0A0A9BFB1"/>
<evidence type="ECO:0000313" key="1">
    <source>
        <dbReference type="EMBL" id="JAD59935.1"/>
    </source>
</evidence>
<accession>A0A0A9BFB1</accession>
<dbReference type="EMBL" id="GBRH01237960">
    <property type="protein sequence ID" value="JAD59935.1"/>
    <property type="molecule type" value="Transcribed_RNA"/>
</dbReference>
<organism evidence="1">
    <name type="scientific">Arundo donax</name>
    <name type="common">Giant reed</name>
    <name type="synonym">Donax arundinaceus</name>
    <dbReference type="NCBI Taxonomy" id="35708"/>
    <lineage>
        <taxon>Eukaryota</taxon>
        <taxon>Viridiplantae</taxon>
        <taxon>Streptophyta</taxon>
        <taxon>Embryophyta</taxon>
        <taxon>Tracheophyta</taxon>
        <taxon>Spermatophyta</taxon>
        <taxon>Magnoliopsida</taxon>
        <taxon>Liliopsida</taxon>
        <taxon>Poales</taxon>
        <taxon>Poaceae</taxon>
        <taxon>PACMAD clade</taxon>
        <taxon>Arundinoideae</taxon>
        <taxon>Arundineae</taxon>
        <taxon>Arundo</taxon>
    </lineage>
</organism>
<sequence>MRRMLIILFYMRSIKCREVWKSREENLI</sequence>
<reference evidence="1" key="1">
    <citation type="submission" date="2014-09" db="EMBL/GenBank/DDBJ databases">
        <authorList>
            <person name="Magalhaes I.L.F."/>
            <person name="Oliveira U."/>
            <person name="Santos F.R."/>
            <person name="Vidigal T.H.D.A."/>
            <person name="Brescovit A.D."/>
            <person name="Santos A.J."/>
        </authorList>
    </citation>
    <scope>NUCLEOTIDE SEQUENCE</scope>
    <source>
        <tissue evidence="1">Shoot tissue taken approximately 20 cm above the soil surface</tissue>
    </source>
</reference>
<reference evidence="1" key="2">
    <citation type="journal article" date="2015" name="Data Brief">
        <title>Shoot transcriptome of the giant reed, Arundo donax.</title>
        <authorList>
            <person name="Barrero R.A."/>
            <person name="Guerrero F.D."/>
            <person name="Moolhuijzen P."/>
            <person name="Goolsby J.A."/>
            <person name="Tidwell J."/>
            <person name="Bellgard S.E."/>
            <person name="Bellgard M.I."/>
        </authorList>
    </citation>
    <scope>NUCLEOTIDE SEQUENCE</scope>
    <source>
        <tissue evidence="1">Shoot tissue taken approximately 20 cm above the soil surface</tissue>
    </source>
</reference>
<protein>
    <submittedName>
        <fullName evidence="1">Uncharacterized protein</fullName>
    </submittedName>
</protein>